<accession>A0A0D2NCJ3</accession>
<keyword evidence="2" id="KW-1185">Reference proteome</keyword>
<reference evidence="2" key="1">
    <citation type="submission" date="2014-04" db="EMBL/GenBank/DDBJ databases">
        <title>Evolutionary Origins and Diversification of the Mycorrhizal Mutualists.</title>
        <authorList>
            <consortium name="DOE Joint Genome Institute"/>
            <consortium name="Mycorrhizal Genomics Consortium"/>
            <person name="Kohler A."/>
            <person name="Kuo A."/>
            <person name="Nagy L.G."/>
            <person name="Floudas D."/>
            <person name="Copeland A."/>
            <person name="Barry K.W."/>
            <person name="Cichocki N."/>
            <person name="Veneault-Fourrey C."/>
            <person name="LaButti K."/>
            <person name="Lindquist E.A."/>
            <person name="Lipzen A."/>
            <person name="Lundell T."/>
            <person name="Morin E."/>
            <person name="Murat C."/>
            <person name="Riley R."/>
            <person name="Ohm R."/>
            <person name="Sun H."/>
            <person name="Tunlid A."/>
            <person name="Henrissat B."/>
            <person name="Grigoriev I.V."/>
            <person name="Hibbett D.S."/>
            <person name="Martin F."/>
        </authorList>
    </citation>
    <scope>NUCLEOTIDE SEQUENCE [LARGE SCALE GENOMIC DNA]</scope>
    <source>
        <strain evidence="2">FD-334 SS-4</strain>
    </source>
</reference>
<evidence type="ECO:0000313" key="2">
    <source>
        <dbReference type="Proteomes" id="UP000054270"/>
    </source>
</evidence>
<dbReference type="Proteomes" id="UP000054270">
    <property type="component" value="Unassembled WGS sequence"/>
</dbReference>
<protein>
    <submittedName>
        <fullName evidence="1">Uncharacterized protein</fullName>
    </submittedName>
</protein>
<sequence length="242" mass="28244">MSYPKYIPIFTDWTEDELEKYNVKYKFSTYEEFFGQERITPQFDLNIFDRNLVQKRDKQKVETINFFMHHNAQVIEEDALTDYAFAILWFTGYIATPRHTFRNVVCKYGYQGTSSYIKYNLMLQCGYKTVLFVVVTDSVLDGVSKVLAGALSLSTQYHERRHDYPVFPAIVLVDKIAILAKVTIPDGADVLIGNNVRPTDTTLIELYSPIDIYTSSDRYYRNEELTEFLGAMEAFKRFIIKE</sequence>
<dbReference type="EMBL" id="KN817686">
    <property type="protein sequence ID" value="KJA14296.1"/>
    <property type="molecule type" value="Genomic_DNA"/>
</dbReference>
<dbReference type="AlphaFoldDB" id="A0A0D2NCJ3"/>
<organism evidence="1 2">
    <name type="scientific">Hypholoma sublateritium (strain FD-334 SS-4)</name>
    <dbReference type="NCBI Taxonomy" id="945553"/>
    <lineage>
        <taxon>Eukaryota</taxon>
        <taxon>Fungi</taxon>
        <taxon>Dikarya</taxon>
        <taxon>Basidiomycota</taxon>
        <taxon>Agaricomycotina</taxon>
        <taxon>Agaricomycetes</taxon>
        <taxon>Agaricomycetidae</taxon>
        <taxon>Agaricales</taxon>
        <taxon>Agaricineae</taxon>
        <taxon>Strophariaceae</taxon>
        <taxon>Hypholoma</taxon>
    </lineage>
</organism>
<proteinExistence type="predicted"/>
<gene>
    <name evidence="1" type="ORF">HYPSUDRAFT_49319</name>
</gene>
<name>A0A0D2NCJ3_HYPSF</name>
<evidence type="ECO:0000313" key="1">
    <source>
        <dbReference type="EMBL" id="KJA14296.1"/>
    </source>
</evidence>